<protein>
    <recommendedName>
        <fullName evidence="2">Ribosomal silencing factor RsfS</fullName>
    </recommendedName>
</protein>
<evidence type="ECO:0000313" key="4">
    <source>
        <dbReference type="Proteomes" id="UP001204320"/>
    </source>
</evidence>
<reference evidence="3 4" key="1">
    <citation type="submission" date="2022-08" db="EMBL/GenBank/DDBJ databases">
        <title>Tractidigestivibacter montrealensis type strain KD21.</title>
        <authorList>
            <person name="Diop K."/>
            <person name="Richard C."/>
            <person name="Routy B."/>
        </authorList>
    </citation>
    <scope>NUCLEOTIDE SEQUENCE [LARGE SCALE GENOMIC DNA]</scope>
    <source>
        <strain evidence="3 4">KD21</strain>
    </source>
</reference>
<keyword evidence="2" id="KW-0963">Cytoplasm</keyword>
<dbReference type="PANTHER" id="PTHR21043:SF0">
    <property type="entry name" value="MITOCHONDRIAL ASSEMBLY OF RIBOSOMAL LARGE SUBUNIT PROTEIN 1"/>
    <property type="match status" value="1"/>
</dbReference>
<comment type="function">
    <text evidence="2">Functions as a ribosomal silencing factor. Interacts with ribosomal protein uL14 (rplN), blocking formation of intersubunit bridge B8. Prevents association of the 30S and 50S ribosomal subunits and the formation of functional ribosomes, thus repressing translation.</text>
</comment>
<dbReference type="Pfam" id="PF02410">
    <property type="entry name" value="RsfS"/>
    <property type="match status" value="1"/>
</dbReference>
<dbReference type="PANTHER" id="PTHR21043">
    <property type="entry name" value="IOJAP SUPERFAMILY ORTHOLOG"/>
    <property type="match status" value="1"/>
</dbReference>
<evidence type="ECO:0000313" key="3">
    <source>
        <dbReference type="EMBL" id="MCR9036887.1"/>
    </source>
</evidence>
<dbReference type="InterPro" id="IPR043519">
    <property type="entry name" value="NT_sf"/>
</dbReference>
<accession>A0ABT1Z9J9</accession>
<keyword evidence="2" id="KW-0678">Repressor</keyword>
<evidence type="ECO:0000256" key="1">
    <source>
        <dbReference type="ARBA" id="ARBA00010574"/>
    </source>
</evidence>
<dbReference type="EMBL" id="JANSKA010000005">
    <property type="protein sequence ID" value="MCR9036887.1"/>
    <property type="molecule type" value="Genomic_DNA"/>
</dbReference>
<comment type="caution">
    <text evidence="3">The sequence shown here is derived from an EMBL/GenBank/DDBJ whole genome shotgun (WGS) entry which is preliminary data.</text>
</comment>
<dbReference type="NCBIfam" id="TIGR00090">
    <property type="entry name" value="rsfS_iojap_ybeB"/>
    <property type="match status" value="1"/>
</dbReference>
<evidence type="ECO:0000256" key="2">
    <source>
        <dbReference type="HAMAP-Rule" id="MF_01477"/>
    </source>
</evidence>
<name>A0ABT1Z9J9_9ACTN</name>
<sequence>MAITPYDIARVASMAADSKKAQDIVVLDLTAKTDVCDYFVICSATSNPQTDAIVDEVREKVRTNCGVTAISTEGREGRNWVLIDFGSVVVHVFKPETRDFYRLEKLWGDAPEVDMGLDDLDASVDTNE</sequence>
<dbReference type="InterPro" id="IPR004394">
    <property type="entry name" value="Iojap/RsfS/C7orf30"/>
</dbReference>
<dbReference type="SUPFAM" id="SSF81301">
    <property type="entry name" value="Nucleotidyltransferase"/>
    <property type="match status" value="1"/>
</dbReference>
<keyword evidence="4" id="KW-1185">Reference proteome</keyword>
<gene>
    <name evidence="2 3" type="primary">rsfS</name>
    <name evidence="3" type="ORF">NVS32_08010</name>
</gene>
<comment type="subunit">
    <text evidence="2">Interacts with ribosomal protein uL14 (rplN).</text>
</comment>
<keyword evidence="2" id="KW-0810">Translation regulation</keyword>
<proteinExistence type="inferred from homology"/>
<dbReference type="HAMAP" id="MF_01477">
    <property type="entry name" value="Iojap_RsfS"/>
    <property type="match status" value="1"/>
</dbReference>
<dbReference type="RefSeq" id="WP_258499344.1">
    <property type="nucleotide sequence ID" value="NZ_JANSKA010000005.1"/>
</dbReference>
<organism evidence="3 4">
    <name type="scientific">Tractidigestivibacter montrealensis</name>
    <dbReference type="NCBI Taxonomy" id="2972466"/>
    <lineage>
        <taxon>Bacteria</taxon>
        <taxon>Bacillati</taxon>
        <taxon>Actinomycetota</taxon>
        <taxon>Coriobacteriia</taxon>
        <taxon>Coriobacteriales</taxon>
        <taxon>Atopobiaceae</taxon>
        <taxon>Tractidigestivibacter</taxon>
    </lineage>
</organism>
<dbReference type="Gene3D" id="3.30.460.10">
    <property type="entry name" value="Beta Polymerase, domain 2"/>
    <property type="match status" value="1"/>
</dbReference>
<dbReference type="Proteomes" id="UP001204320">
    <property type="component" value="Unassembled WGS sequence"/>
</dbReference>
<comment type="subcellular location">
    <subcellularLocation>
        <location evidence="2">Cytoplasm</location>
    </subcellularLocation>
</comment>
<comment type="similarity">
    <text evidence="1 2">Belongs to the Iojap/RsfS family.</text>
</comment>